<proteinExistence type="predicted"/>
<name>A0A1I1DN32_NATHA</name>
<dbReference type="AlphaFoldDB" id="A0A1I1DN32"/>
<dbReference type="EMBL" id="FOKW01000001">
    <property type="protein sequence ID" value="SFB74488.1"/>
    <property type="molecule type" value="Genomic_DNA"/>
</dbReference>
<reference evidence="2" key="1">
    <citation type="submission" date="2016-10" db="EMBL/GenBank/DDBJ databases">
        <authorList>
            <person name="Varghese N."/>
            <person name="Submissions S."/>
        </authorList>
    </citation>
    <scope>NUCLEOTIDE SEQUENCE [LARGE SCALE GENOMIC DNA]</scope>
    <source>
        <strain evidence="2">DSM 13078</strain>
    </source>
</reference>
<evidence type="ECO:0000313" key="1">
    <source>
        <dbReference type="EMBL" id="SFB74488.1"/>
    </source>
</evidence>
<gene>
    <name evidence="1" type="ORF">SAMN05444422_101666</name>
</gene>
<evidence type="ECO:0000313" key="2">
    <source>
        <dbReference type="Proteomes" id="UP000199161"/>
    </source>
</evidence>
<accession>A0A1I1DN32</accession>
<keyword evidence="2" id="KW-1185">Reference proteome</keyword>
<organism evidence="1 2">
    <name type="scientific">Natronobacterium haloterrestre</name>
    <name type="common">Halobiforma haloterrestris</name>
    <dbReference type="NCBI Taxonomy" id="148448"/>
    <lineage>
        <taxon>Archaea</taxon>
        <taxon>Methanobacteriati</taxon>
        <taxon>Methanobacteriota</taxon>
        <taxon>Stenosarchaea group</taxon>
        <taxon>Halobacteria</taxon>
        <taxon>Halobacteriales</taxon>
        <taxon>Natrialbaceae</taxon>
        <taxon>Natronobacterium</taxon>
    </lineage>
</organism>
<dbReference type="RefSeq" id="WP_218149955.1">
    <property type="nucleotide sequence ID" value="NZ_FOKW01000001.1"/>
</dbReference>
<sequence>MERAVDTTTVDGVVESRTIWPREDVTSEQAMRLRSSSVGVQLVGTEPFWDNQEWSRMSDIQDWVSDA</sequence>
<dbReference type="Proteomes" id="UP000199161">
    <property type="component" value="Unassembled WGS sequence"/>
</dbReference>
<protein>
    <submittedName>
        <fullName evidence="1">Uncharacterized protein</fullName>
    </submittedName>
</protein>